<organism evidence="1 2">
    <name type="scientific">Amycolatopsis mongoliensis</name>
    <dbReference type="NCBI Taxonomy" id="715475"/>
    <lineage>
        <taxon>Bacteria</taxon>
        <taxon>Bacillati</taxon>
        <taxon>Actinomycetota</taxon>
        <taxon>Actinomycetes</taxon>
        <taxon>Pseudonocardiales</taxon>
        <taxon>Pseudonocardiaceae</taxon>
        <taxon>Amycolatopsis</taxon>
    </lineage>
</organism>
<keyword evidence="2" id="KW-1185">Reference proteome</keyword>
<evidence type="ECO:0000313" key="1">
    <source>
        <dbReference type="EMBL" id="WIX99710.1"/>
    </source>
</evidence>
<dbReference type="KEGG" id="amog:QRX60_37505"/>
<proteinExistence type="predicted"/>
<protein>
    <submittedName>
        <fullName evidence="1">Uncharacterized protein</fullName>
    </submittedName>
</protein>
<dbReference type="EMBL" id="CP127295">
    <property type="protein sequence ID" value="WIX99710.1"/>
    <property type="molecule type" value="Genomic_DNA"/>
</dbReference>
<sequence length="53" mass="5498">MDVASAPGAPRTATVTWSPTGIRSYCMVTPSAQYFRTSASTGGVSVSSSKTPW</sequence>
<reference evidence="1 2" key="1">
    <citation type="submission" date="2023-06" db="EMBL/GenBank/DDBJ databases">
        <authorList>
            <person name="Oyuntsetseg B."/>
            <person name="Kim S.B."/>
        </authorList>
    </citation>
    <scope>NUCLEOTIDE SEQUENCE [LARGE SCALE GENOMIC DNA]</scope>
    <source>
        <strain evidence="1 2">4-36</strain>
    </source>
</reference>
<evidence type="ECO:0000313" key="2">
    <source>
        <dbReference type="Proteomes" id="UP001239397"/>
    </source>
</evidence>
<accession>A0A9Y2JJE1</accession>
<dbReference type="RefSeq" id="WP_285996190.1">
    <property type="nucleotide sequence ID" value="NZ_CP127295.1"/>
</dbReference>
<dbReference type="Proteomes" id="UP001239397">
    <property type="component" value="Chromosome"/>
</dbReference>
<gene>
    <name evidence="1" type="ORF">QRX60_37505</name>
</gene>
<dbReference type="AlphaFoldDB" id="A0A9Y2JJE1"/>
<name>A0A9Y2JJE1_9PSEU</name>